<feature type="transmembrane region" description="Helical" evidence="4">
    <location>
        <begin position="226"/>
        <end position="251"/>
    </location>
</feature>
<dbReference type="SUPFAM" id="SSF57850">
    <property type="entry name" value="RING/U-box"/>
    <property type="match status" value="1"/>
</dbReference>
<dbReference type="Proteomes" id="UP000789570">
    <property type="component" value="Unassembled WGS sequence"/>
</dbReference>
<dbReference type="Pfam" id="PF12906">
    <property type="entry name" value="RINGv"/>
    <property type="match status" value="1"/>
</dbReference>
<name>A0A9N8VK18_9GLOM</name>
<dbReference type="OrthoDB" id="264354at2759"/>
<dbReference type="Gene3D" id="3.30.40.10">
    <property type="entry name" value="Zinc/RING finger domain, C3HC4 (zinc finger)"/>
    <property type="match status" value="1"/>
</dbReference>
<keyword evidence="1" id="KW-0479">Metal-binding</keyword>
<evidence type="ECO:0000259" key="5">
    <source>
        <dbReference type="PROSITE" id="PS51292"/>
    </source>
</evidence>
<dbReference type="PANTHER" id="PTHR46347:SF1">
    <property type="entry name" value="RING_FYVE_PHD ZINC FINGER SUPERFAMILY PROTEIN"/>
    <property type="match status" value="1"/>
</dbReference>
<evidence type="ECO:0000256" key="4">
    <source>
        <dbReference type="SAM" id="Phobius"/>
    </source>
</evidence>
<dbReference type="PANTHER" id="PTHR46347">
    <property type="entry name" value="RING/FYVE/PHD ZINC FINGER SUPERFAMILY PROTEIN"/>
    <property type="match status" value="1"/>
</dbReference>
<dbReference type="EMBL" id="CAJVPQ010000150">
    <property type="protein sequence ID" value="CAG8451107.1"/>
    <property type="molecule type" value="Genomic_DNA"/>
</dbReference>
<keyword evidence="3" id="KW-0862">Zinc</keyword>
<feature type="domain" description="RING-CH-type" evidence="5">
    <location>
        <begin position="101"/>
        <end position="169"/>
    </location>
</feature>
<evidence type="ECO:0000313" key="6">
    <source>
        <dbReference type="EMBL" id="CAG8451107.1"/>
    </source>
</evidence>
<gene>
    <name evidence="6" type="ORF">FCALED_LOCUS1236</name>
</gene>
<dbReference type="InterPro" id="IPR013083">
    <property type="entry name" value="Znf_RING/FYVE/PHD"/>
</dbReference>
<keyword evidence="7" id="KW-1185">Reference proteome</keyword>
<dbReference type="InterPro" id="IPR011016">
    <property type="entry name" value="Znf_RING-CH"/>
</dbReference>
<proteinExistence type="predicted"/>
<keyword evidence="4" id="KW-1133">Transmembrane helix</keyword>
<dbReference type="GO" id="GO:0008270">
    <property type="term" value="F:zinc ion binding"/>
    <property type="evidence" value="ECO:0007669"/>
    <property type="project" value="UniProtKB-KW"/>
</dbReference>
<keyword evidence="4" id="KW-0812">Transmembrane</keyword>
<dbReference type="AlphaFoldDB" id="A0A9N8VK18"/>
<protein>
    <submittedName>
        <fullName evidence="6">9177_t:CDS:1</fullName>
    </submittedName>
</protein>
<reference evidence="6" key="1">
    <citation type="submission" date="2021-06" db="EMBL/GenBank/DDBJ databases">
        <authorList>
            <person name="Kallberg Y."/>
            <person name="Tangrot J."/>
            <person name="Rosling A."/>
        </authorList>
    </citation>
    <scope>NUCLEOTIDE SEQUENCE</scope>
    <source>
        <strain evidence="6">UK204</strain>
    </source>
</reference>
<feature type="transmembrane region" description="Helical" evidence="4">
    <location>
        <begin position="277"/>
        <end position="298"/>
    </location>
</feature>
<dbReference type="PROSITE" id="PS51292">
    <property type="entry name" value="ZF_RING_CH"/>
    <property type="match status" value="1"/>
</dbReference>
<accession>A0A9N8VK18</accession>
<evidence type="ECO:0000256" key="2">
    <source>
        <dbReference type="ARBA" id="ARBA00022771"/>
    </source>
</evidence>
<keyword evidence="2" id="KW-0863">Zinc-finger</keyword>
<sequence length="322" mass="36920">MTEQNSSRGFYNRKSQNEVLQQERISFGRSNSVNYETNKYTWEHCNDLSLESNDEDTEGYIVEQEDSSTRTPQDPSVKKIIAKARGTDSIQSEGSGINGSANAPEDKMCRICFAGSEEEDNLGRLISPCQCKGTMRYVHVECLNHWRLQSQKKTSFFQCDECKYKYAFRRTKMAKFATNEWFLAKFFLYLFPLTEDLEDEEESEDDLVEPLFTEPITVSTIFTIDYFHVVLGFMFVGLVGFLQLFFSLMWFGPLPSWNTFRIGSASGGGSGRRADGFTVFFFTIIIILGTLKATWGMYKLVRSASRKLLEKVEMTILEVNEA</sequence>
<evidence type="ECO:0000256" key="3">
    <source>
        <dbReference type="ARBA" id="ARBA00022833"/>
    </source>
</evidence>
<dbReference type="SMART" id="SM00744">
    <property type="entry name" value="RINGv"/>
    <property type="match status" value="1"/>
</dbReference>
<evidence type="ECO:0000313" key="7">
    <source>
        <dbReference type="Proteomes" id="UP000789570"/>
    </source>
</evidence>
<keyword evidence="4" id="KW-0472">Membrane</keyword>
<dbReference type="CDD" id="cd16495">
    <property type="entry name" value="RING_CH-C4HC3_MARCH"/>
    <property type="match status" value="1"/>
</dbReference>
<organism evidence="6 7">
    <name type="scientific">Funneliformis caledonium</name>
    <dbReference type="NCBI Taxonomy" id="1117310"/>
    <lineage>
        <taxon>Eukaryota</taxon>
        <taxon>Fungi</taxon>
        <taxon>Fungi incertae sedis</taxon>
        <taxon>Mucoromycota</taxon>
        <taxon>Glomeromycotina</taxon>
        <taxon>Glomeromycetes</taxon>
        <taxon>Glomerales</taxon>
        <taxon>Glomeraceae</taxon>
        <taxon>Funneliformis</taxon>
    </lineage>
</organism>
<comment type="caution">
    <text evidence="6">The sequence shown here is derived from an EMBL/GenBank/DDBJ whole genome shotgun (WGS) entry which is preliminary data.</text>
</comment>
<evidence type="ECO:0000256" key="1">
    <source>
        <dbReference type="ARBA" id="ARBA00022723"/>
    </source>
</evidence>